<feature type="domain" description="Alcohol dehydrogenase iron-type/glycerol dehydrogenase GldA" evidence="4">
    <location>
        <begin position="13"/>
        <end position="181"/>
    </location>
</feature>
<dbReference type="FunFam" id="3.40.50.1970:FF:000003">
    <property type="entry name" value="Alcohol dehydrogenase, iron-containing"/>
    <property type="match status" value="1"/>
</dbReference>
<dbReference type="HOGENOM" id="CLU_007207_0_0_9"/>
<sequence>MLPEYYEFKNSVKIISGKNALENIPFELSNLEAKRPLILTTKSMIRNGQLKIVTDAMENANIEVGLIFKDIPQDSSIEIVNSISQLYKENNCDSIVAIGGGSVIDTAKGVNMLVSTNATDLKEYMGLEILGGKLNPFIAVPSTSGTGSEATLVSVIADTSRKVKMEFISYSILPDVAVLDPRMTATLPSKLTASTGIDALTHSIEAFSGFQKNPISDVYALTSIELISNYLEKAVVDGKDEKARLAMANGSLMAGIAFSNSMVGIVHAIGHACGGVCNVPHGDAMTILLPHCMNLNLELCQEEYGRILLAFSGPEVYSQTPREDRGRRCIDEINKFINKFNEICGLPNKLRDVGVKKEDFETIAKTAINDGAAIVNPVEVTFDRVMKILEEAY</sequence>
<dbReference type="EC" id="1.1.1.1" evidence="6"/>
<gene>
    <name evidence="6" type="ORF">CUESP1_1074</name>
</gene>
<keyword evidence="3" id="KW-0520">NAD</keyword>
<evidence type="ECO:0000259" key="4">
    <source>
        <dbReference type="Pfam" id="PF00465"/>
    </source>
</evidence>
<evidence type="ECO:0000259" key="5">
    <source>
        <dbReference type="Pfam" id="PF25137"/>
    </source>
</evidence>
<dbReference type="Gene3D" id="3.40.50.1970">
    <property type="match status" value="1"/>
</dbReference>
<evidence type="ECO:0000313" key="7">
    <source>
        <dbReference type="Proteomes" id="UP000245423"/>
    </source>
</evidence>
<evidence type="ECO:0000256" key="2">
    <source>
        <dbReference type="ARBA" id="ARBA00023002"/>
    </source>
</evidence>
<dbReference type="Gene3D" id="1.20.1090.10">
    <property type="entry name" value="Dehydroquinate synthase-like - alpha domain"/>
    <property type="match status" value="1"/>
</dbReference>
<evidence type="ECO:0000313" key="6">
    <source>
        <dbReference type="EMBL" id="SHD76449.1"/>
    </source>
</evidence>
<dbReference type="GO" id="GO:0046872">
    <property type="term" value="F:metal ion binding"/>
    <property type="evidence" value="ECO:0007669"/>
    <property type="project" value="InterPro"/>
</dbReference>
<dbReference type="InterPro" id="IPR039697">
    <property type="entry name" value="Alcohol_dehydrogenase_Fe"/>
</dbReference>
<dbReference type="Proteomes" id="UP000245423">
    <property type="component" value="Chromosome 1"/>
</dbReference>
<keyword evidence="7" id="KW-1185">Reference proteome</keyword>
<dbReference type="PANTHER" id="PTHR11496">
    <property type="entry name" value="ALCOHOL DEHYDROGENASE"/>
    <property type="match status" value="1"/>
</dbReference>
<accession>M1Z4L6</accession>
<evidence type="ECO:0000256" key="1">
    <source>
        <dbReference type="ARBA" id="ARBA00007358"/>
    </source>
</evidence>
<dbReference type="FunFam" id="1.20.1090.10:FF:000001">
    <property type="entry name" value="Aldehyde-alcohol dehydrogenase"/>
    <property type="match status" value="1"/>
</dbReference>
<dbReference type="OrthoDB" id="9815791at2"/>
<dbReference type="Pfam" id="PF00465">
    <property type="entry name" value="Fe-ADH"/>
    <property type="match status" value="1"/>
</dbReference>
<keyword evidence="2 6" id="KW-0560">Oxidoreductase</keyword>
<dbReference type="InterPro" id="IPR056798">
    <property type="entry name" value="ADH_Fe_C"/>
</dbReference>
<dbReference type="RefSeq" id="WP_005582607.1">
    <property type="nucleotide sequence ID" value="NZ_LT669839.1"/>
</dbReference>
<name>M1Z4L6_9FIRM</name>
<evidence type="ECO:0000256" key="3">
    <source>
        <dbReference type="ARBA" id="ARBA00023027"/>
    </source>
</evidence>
<reference evidence="6 7" key="1">
    <citation type="submission" date="2016-11" db="EMBL/GenBank/DDBJ databases">
        <authorList>
            <person name="Manzoor S."/>
        </authorList>
    </citation>
    <scope>NUCLEOTIDE SEQUENCE [LARGE SCALE GENOMIC DNA]</scope>
    <source>
        <strain evidence="6">Clostridium ultunense strain Esp</strain>
    </source>
</reference>
<dbReference type="PROSITE" id="PS00913">
    <property type="entry name" value="ADH_IRON_1"/>
    <property type="match status" value="1"/>
</dbReference>
<dbReference type="InterPro" id="IPR001670">
    <property type="entry name" value="ADH_Fe/GldA"/>
</dbReference>
<dbReference type="PANTHER" id="PTHR11496:SF102">
    <property type="entry name" value="ALCOHOL DEHYDROGENASE 4"/>
    <property type="match status" value="1"/>
</dbReference>
<dbReference type="Pfam" id="PF25137">
    <property type="entry name" value="ADH_Fe_C"/>
    <property type="match status" value="1"/>
</dbReference>
<dbReference type="InterPro" id="IPR018211">
    <property type="entry name" value="ADH_Fe_CS"/>
</dbReference>
<dbReference type="GO" id="GO:0004022">
    <property type="term" value="F:alcohol dehydrogenase (NAD+) activity"/>
    <property type="evidence" value="ECO:0007669"/>
    <property type="project" value="UniProtKB-EC"/>
</dbReference>
<dbReference type="SUPFAM" id="SSF56796">
    <property type="entry name" value="Dehydroquinate synthase-like"/>
    <property type="match status" value="1"/>
</dbReference>
<protein>
    <submittedName>
        <fullName evidence="6">Putative alcohol dehydrogenase</fullName>
        <ecNumber evidence="6">1.1.1.1</ecNumber>
    </submittedName>
</protein>
<dbReference type="AlphaFoldDB" id="M1Z4L6"/>
<dbReference type="EMBL" id="LT669839">
    <property type="protein sequence ID" value="SHD76449.1"/>
    <property type="molecule type" value="Genomic_DNA"/>
</dbReference>
<dbReference type="CDD" id="cd14865">
    <property type="entry name" value="Fe-ADH-like"/>
    <property type="match status" value="1"/>
</dbReference>
<comment type="similarity">
    <text evidence="1">Belongs to the iron-containing alcohol dehydrogenase family.</text>
</comment>
<feature type="domain" description="Fe-containing alcohol dehydrogenase-like C-terminal" evidence="5">
    <location>
        <begin position="192"/>
        <end position="393"/>
    </location>
</feature>
<proteinExistence type="inferred from homology"/>
<organism evidence="6 7">
    <name type="scientific">[Clostridium] ultunense Esp</name>
    <dbReference type="NCBI Taxonomy" id="1288971"/>
    <lineage>
        <taxon>Bacteria</taxon>
        <taxon>Bacillati</taxon>
        <taxon>Bacillota</taxon>
        <taxon>Tissierellia</taxon>
        <taxon>Tissierellales</taxon>
        <taxon>Tepidimicrobiaceae</taxon>
        <taxon>Schnuerera</taxon>
    </lineage>
</organism>